<evidence type="ECO:0000256" key="1">
    <source>
        <dbReference type="SAM" id="Phobius"/>
    </source>
</evidence>
<keyword evidence="1" id="KW-1133">Transmembrane helix</keyword>
<protein>
    <submittedName>
        <fullName evidence="2">Diguanylate cyclase (GGDEF) domain protein</fullName>
    </submittedName>
</protein>
<dbReference type="RefSeq" id="WP_015711538.1">
    <property type="nucleotide sequence ID" value="NC_015577.1"/>
</dbReference>
<dbReference type="KEGG" id="taz:TREAZ_0405"/>
<accession>F5YCW7</accession>
<keyword evidence="1" id="KW-0472">Membrane</keyword>
<dbReference type="InParanoid" id="F5YCW7"/>
<keyword evidence="1" id="KW-0812">Transmembrane</keyword>
<dbReference type="STRING" id="545695.TREAZ_0405"/>
<reference evidence="2 3" key="2">
    <citation type="journal article" date="2011" name="ISME J.">
        <title>RNA-seq reveals cooperative metabolic interactions between two termite-gut spirochete species in co-culture.</title>
        <authorList>
            <person name="Rosenthal A.Z."/>
            <person name="Matson E.G."/>
            <person name="Eldar A."/>
            <person name="Leadbetter J.R."/>
        </authorList>
    </citation>
    <scope>NUCLEOTIDE SEQUENCE [LARGE SCALE GENOMIC DNA]</scope>
    <source>
        <strain evidence="3">ATCC BAA-888 / DSM 13862 / ZAS-9</strain>
    </source>
</reference>
<name>F5YCW7_LEAAZ</name>
<sequence>MGVSGKTSLVSSVIAAVCIFLYIAAIALGAVRIISGIGDRRVLIEEECSDLTDRANSAAILGFMSQGYQESISDALNSSKTLLGIIISGSSGEYGFERQPGSVITWIGNSGRFKTGFGLPSEPYHRNLRIDGQRNATIRILYSYVDYDFFIITLKNTLLFILAGLAIAVLTLLIELAAKNRTSYYRAPSTAPWTDETEKEPPVAQGLYSPRGNVGWESYTHDRLEAELHRCASSEQDLSFIVMEYTAEEPDPAFYKAFADEAVSFFNLRDLIFEKGGQGLAVIIPGIDVDLGFARSEEFHSRISKKFPQYFANREDLCIGLSSRAGRLIEAKRIMFEASQALNKAMESKSSPIVAFKSDPEKYREFISKNHGQ</sequence>
<proteinExistence type="predicted"/>
<keyword evidence="3" id="KW-1185">Reference proteome</keyword>
<feature type="transmembrane region" description="Helical" evidence="1">
    <location>
        <begin position="158"/>
        <end position="178"/>
    </location>
</feature>
<evidence type="ECO:0000313" key="3">
    <source>
        <dbReference type="Proteomes" id="UP000009222"/>
    </source>
</evidence>
<reference evidence="3" key="1">
    <citation type="submission" date="2009-12" db="EMBL/GenBank/DDBJ databases">
        <title>Complete sequence of Treponema azotonutricium strain ZAS-9.</title>
        <authorList>
            <person name="Tetu S.G."/>
            <person name="Matson E."/>
            <person name="Ren Q."/>
            <person name="Seshadri R."/>
            <person name="Elbourne L."/>
            <person name="Hassan K.A."/>
            <person name="Durkin A."/>
            <person name="Radune D."/>
            <person name="Mohamoud Y."/>
            <person name="Shay R."/>
            <person name="Jin S."/>
            <person name="Zhang X."/>
            <person name="Lucey K."/>
            <person name="Ballor N.R."/>
            <person name="Ottesen E."/>
            <person name="Rosenthal R."/>
            <person name="Allen A."/>
            <person name="Leadbetter J.R."/>
            <person name="Paulsen I.T."/>
        </authorList>
    </citation>
    <scope>NUCLEOTIDE SEQUENCE [LARGE SCALE GENOMIC DNA]</scope>
    <source>
        <strain evidence="3">ATCC BAA-888 / DSM 13862 / ZAS-9</strain>
    </source>
</reference>
<gene>
    <name evidence="2" type="ordered locus">TREAZ_0405</name>
</gene>
<dbReference type="EMBL" id="CP001841">
    <property type="protein sequence ID" value="AEF80871.1"/>
    <property type="molecule type" value="Genomic_DNA"/>
</dbReference>
<dbReference type="AlphaFoldDB" id="F5YCW7"/>
<dbReference type="eggNOG" id="COG2199">
    <property type="taxonomic scope" value="Bacteria"/>
</dbReference>
<dbReference type="OrthoDB" id="358039at2"/>
<evidence type="ECO:0000313" key="2">
    <source>
        <dbReference type="EMBL" id="AEF80871.1"/>
    </source>
</evidence>
<dbReference type="Proteomes" id="UP000009222">
    <property type="component" value="Chromosome"/>
</dbReference>
<dbReference type="HOGENOM" id="CLU_741739_0_0_12"/>
<organism evidence="2 3">
    <name type="scientific">Leadbettera azotonutricia (strain ATCC BAA-888 / DSM 13862 / ZAS-9)</name>
    <name type="common">Treponema azotonutricium</name>
    <dbReference type="NCBI Taxonomy" id="545695"/>
    <lineage>
        <taxon>Bacteria</taxon>
        <taxon>Pseudomonadati</taxon>
        <taxon>Spirochaetota</taxon>
        <taxon>Spirochaetia</taxon>
        <taxon>Spirochaetales</taxon>
        <taxon>Breznakiellaceae</taxon>
        <taxon>Leadbettera</taxon>
    </lineage>
</organism>
<feature type="transmembrane region" description="Helical" evidence="1">
    <location>
        <begin position="12"/>
        <end position="34"/>
    </location>
</feature>